<keyword evidence="3" id="KW-1185">Reference proteome</keyword>
<name>A0A9P6NQW7_9BASI</name>
<feature type="signal peptide" evidence="1">
    <location>
        <begin position="1"/>
        <end position="24"/>
    </location>
</feature>
<reference evidence="2" key="1">
    <citation type="submission" date="2013-11" db="EMBL/GenBank/DDBJ databases">
        <title>Genome sequence of the fusiform rust pathogen reveals effectors for host alternation and coevolution with pine.</title>
        <authorList>
            <consortium name="DOE Joint Genome Institute"/>
            <person name="Smith K."/>
            <person name="Pendleton A."/>
            <person name="Kubisiak T."/>
            <person name="Anderson C."/>
            <person name="Salamov A."/>
            <person name="Aerts A."/>
            <person name="Riley R."/>
            <person name="Clum A."/>
            <person name="Lindquist E."/>
            <person name="Ence D."/>
            <person name="Campbell M."/>
            <person name="Kronenberg Z."/>
            <person name="Feau N."/>
            <person name="Dhillon B."/>
            <person name="Hamelin R."/>
            <person name="Burleigh J."/>
            <person name="Smith J."/>
            <person name="Yandell M."/>
            <person name="Nelson C."/>
            <person name="Grigoriev I."/>
            <person name="Davis J."/>
        </authorList>
    </citation>
    <scope>NUCLEOTIDE SEQUENCE</scope>
    <source>
        <strain evidence="2">G11</strain>
    </source>
</reference>
<dbReference type="AlphaFoldDB" id="A0A9P6NQW7"/>
<dbReference type="Proteomes" id="UP000886653">
    <property type="component" value="Unassembled WGS sequence"/>
</dbReference>
<proteinExistence type="predicted"/>
<evidence type="ECO:0000313" key="2">
    <source>
        <dbReference type="EMBL" id="KAG0151721.1"/>
    </source>
</evidence>
<dbReference type="EMBL" id="MU167211">
    <property type="protein sequence ID" value="KAG0151721.1"/>
    <property type="molecule type" value="Genomic_DNA"/>
</dbReference>
<keyword evidence="1" id="KW-0732">Signal</keyword>
<comment type="caution">
    <text evidence="2">The sequence shown here is derived from an EMBL/GenBank/DDBJ whole genome shotgun (WGS) entry which is preliminary data.</text>
</comment>
<accession>A0A9P6NQW7</accession>
<organism evidence="2 3">
    <name type="scientific">Cronartium quercuum f. sp. fusiforme G11</name>
    <dbReference type="NCBI Taxonomy" id="708437"/>
    <lineage>
        <taxon>Eukaryota</taxon>
        <taxon>Fungi</taxon>
        <taxon>Dikarya</taxon>
        <taxon>Basidiomycota</taxon>
        <taxon>Pucciniomycotina</taxon>
        <taxon>Pucciniomycetes</taxon>
        <taxon>Pucciniales</taxon>
        <taxon>Coleosporiaceae</taxon>
        <taxon>Cronartium</taxon>
    </lineage>
</organism>
<evidence type="ECO:0000313" key="3">
    <source>
        <dbReference type="Proteomes" id="UP000886653"/>
    </source>
</evidence>
<gene>
    <name evidence="2" type="ORF">CROQUDRAFT_129848</name>
</gene>
<feature type="chain" id="PRO_5040297220" evidence="1">
    <location>
        <begin position="25"/>
        <end position="420"/>
    </location>
</feature>
<sequence length="420" mass="48610">MIIRMNGFLRFLWVLCTFKRLVISLNVATITATKEDEEEEELTRIPLLVSTPLIFSGEIISTHIVGESSEITKESEISLKVNKLKGDADHKQYGFWAKLNSDTKNKKYSIKSSSSSSFSGGENIRKIGLPKVLLPLSTAFNNVIIDLKFNKSYRTWRKLAKQVEKYSQDKDVKALGESISKLKKFASIKERSSNSFESIETGYDILLRVNLSMKILEKETLLDKERVWILGTLACLEKFFGPQYSDVINKLEKDPWLSRGEVELELTRGKIDSKEVRGLWTKGSKKVISDRTVKEALERVKLLHLMNKTLKEKEIESIPIEIAKIHDYLLGIKVIKQKKKEKEEEEEEEVVAAEKRFVNDAQRIIMNPKSSDWQKVYVHDVWVHLFNYGLETQSKEIMKCNNQFMENFERSKQVVTYKKK</sequence>
<protein>
    <submittedName>
        <fullName evidence="2">Uncharacterized protein</fullName>
    </submittedName>
</protein>
<evidence type="ECO:0000256" key="1">
    <source>
        <dbReference type="SAM" id="SignalP"/>
    </source>
</evidence>